<feature type="transmembrane region" description="Helical" evidence="1">
    <location>
        <begin position="65"/>
        <end position="86"/>
    </location>
</feature>
<protein>
    <submittedName>
        <fullName evidence="2">Uncharacterized protein</fullName>
    </submittedName>
</protein>
<keyword evidence="1" id="KW-0472">Membrane</keyword>
<accession>A0A4R9M1P6</accession>
<feature type="transmembrane region" description="Helical" evidence="1">
    <location>
        <begin position="21"/>
        <end position="42"/>
    </location>
</feature>
<keyword evidence="1" id="KW-0812">Transmembrane</keyword>
<comment type="caution">
    <text evidence="2">The sequence shown here is derived from an EMBL/GenBank/DDBJ whole genome shotgun (WGS) entry which is preliminary data.</text>
</comment>
<reference evidence="2" key="1">
    <citation type="journal article" date="2019" name="PLoS Negl. Trop. Dis.">
        <title>Revisiting the worldwide diversity of Leptospira species in the environment.</title>
        <authorList>
            <person name="Vincent A.T."/>
            <person name="Schiettekatte O."/>
            <person name="Bourhy P."/>
            <person name="Veyrier F.J."/>
            <person name="Picardeau M."/>
        </authorList>
    </citation>
    <scope>NUCLEOTIDE SEQUENCE [LARGE SCALE GENOMIC DNA]</scope>
    <source>
        <strain evidence="2">201300427</strain>
    </source>
</reference>
<dbReference type="RefSeq" id="WP_135759003.1">
    <property type="nucleotide sequence ID" value="NZ_RQHW01000009.1"/>
</dbReference>
<keyword evidence="3" id="KW-1185">Reference proteome</keyword>
<gene>
    <name evidence="2" type="ORF">EHS15_02675</name>
</gene>
<name>A0A4R9M1P6_9LEPT</name>
<sequence length="267" mass="31010">MTNEIEESLKEQIKQRLLDPLIGIIIISTALYNWKLILILILDSKPIIERLNYIENIYFLNFCSYLNHFGIPLLISIFWFFLYPILRHYTSMYYTSNYLKTEKMKADLANNANNIPRLELLEKANNKLQSIEPYLIKFYKMNKEGNASYNILKCEAAEIGSWVNDNGFIGKLAYQTKEKSIWANGIVFEKMDNGYVLIQTTGTVSWDIVGAFTKKIPTEVSDYYLSTEPGKMEQERSKIRKEYQTLGTTTIEGNEVTFKLDLKVTPL</sequence>
<organism evidence="2 3">
    <name type="scientific">Leptospira idonii</name>
    <dbReference type="NCBI Taxonomy" id="1193500"/>
    <lineage>
        <taxon>Bacteria</taxon>
        <taxon>Pseudomonadati</taxon>
        <taxon>Spirochaetota</taxon>
        <taxon>Spirochaetia</taxon>
        <taxon>Leptospirales</taxon>
        <taxon>Leptospiraceae</taxon>
        <taxon>Leptospira</taxon>
    </lineage>
</organism>
<evidence type="ECO:0000313" key="2">
    <source>
        <dbReference type="EMBL" id="TGN20643.1"/>
    </source>
</evidence>
<proteinExistence type="predicted"/>
<evidence type="ECO:0000313" key="3">
    <source>
        <dbReference type="Proteomes" id="UP000298058"/>
    </source>
</evidence>
<keyword evidence="1" id="KW-1133">Transmembrane helix</keyword>
<evidence type="ECO:0000256" key="1">
    <source>
        <dbReference type="SAM" id="Phobius"/>
    </source>
</evidence>
<dbReference type="Proteomes" id="UP000298058">
    <property type="component" value="Unassembled WGS sequence"/>
</dbReference>
<dbReference type="EMBL" id="RQHW01000009">
    <property type="protein sequence ID" value="TGN20643.1"/>
    <property type="molecule type" value="Genomic_DNA"/>
</dbReference>
<dbReference type="AlphaFoldDB" id="A0A4R9M1P6"/>